<dbReference type="eggNOG" id="COG1012">
    <property type="taxonomic scope" value="Bacteria"/>
</dbReference>
<dbReference type="SUPFAM" id="SSF53720">
    <property type="entry name" value="ALDH-like"/>
    <property type="match status" value="1"/>
</dbReference>
<keyword evidence="2" id="KW-0521">NADP</keyword>
<evidence type="ECO:0000256" key="3">
    <source>
        <dbReference type="ARBA" id="ARBA00023002"/>
    </source>
</evidence>
<dbReference type="Gene3D" id="3.40.605.10">
    <property type="entry name" value="Aldehyde Dehydrogenase, Chain A, domain 1"/>
    <property type="match status" value="1"/>
</dbReference>
<dbReference type="EMBL" id="JRLV01000003">
    <property type="protein sequence ID" value="KGO83591.1"/>
    <property type="molecule type" value="Genomic_DNA"/>
</dbReference>
<comment type="similarity">
    <text evidence="1">Belongs to the aldehyde dehydrogenase family.</text>
</comment>
<dbReference type="PANTHER" id="PTHR43217:SF1">
    <property type="entry name" value="SUCCINATE SEMIALDEHYDE DEHYDROGENASE [NAD(P)+] SAD"/>
    <property type="match status" value="1"/>
</dbReference>
<dbReference type="InterPro" id="IPR016162">
    <property type="entry name" value="Ald_DH_N"/>
</dbReference>
<accession>A0A0A2LW87</accession>
<proteinExistence type="inferred from homology"/>
<organism evidence="5 6">
    <name type="scientific">Flavobacterium beibuense F44-8</name>
    <dbReference type="NCBI Taxonomy" id="1406840"/>
    <lineage>
        <taxon>Bacteria</taxon>
        <taxon>Pseudomonadati</taxon>
        <taxon>Bacteroidota</taxon>
        <taxon>Flavobacteriia</taxon>
        <taxon>Flavobacteriales</taxon>
        <taxon>Flavobacteriaceae</taxon>
        <taxon>Flavobacterium</taxon>
    </lineage>
</organism>
<dbReference type="Proteomes" id="UP000030129">
    <property type="component" value="Unassembled WGS sequence"/>
</dbReference>
<evidence type="ECO:0000256" key="1">
    <source>
        <dbReference type="ARBA" id="ARBA00009986"/>
    </source>
</evidence>
<dbReference type="Gene3D" id="3.40.309.10">
    <property type="entry name" value="Aldehyde Dehydrogenase, Chain A, domain 2"/>
    <property type="match status" value="1"/>
</dbReference>
<dbReference type="PANTHER" id="PTHR43217">
    <property type="entry name" value="SUCCINATE SEMIALDEHYDE DEHYDROGENASE [NAD(P)+] SAD"/>
    <property type="match status" value="1"/>
</dbReference>
<dbReference type="Pfam" id="PF00171">
    <property type="entry name" value="Aldedh"/>
    <property type="match status" value="1"/>
</dbReference>
<evidence type="ECO:0000313" key="5">
    <source>
        <dbReference type="EMBL" id="KGO83591.1"/>
    </source>
</evidence>
<evidence type="ECO:0000256" key="2">
    <source>
        <dbReference type="ARBA" id="ARBA00022857"/>
    </source>
</evidence>
<sequence length="452" mass="50125">MMPLTTNPYDLSTLSEYQYYTDIQVNQMLEISQKSFRKWGKTPLKKRVKFIKNLIFVLTKKQHLLAEKCSQEMGKPLKQAIAEVKKCSLLCEFYLEHAEKFLQDEKISSDAGESFVTHEPLGVILGVMPWNFPYWQVFRFAIPAIIAGNTVVVKHASNVAECAQLLEELFKEAEFPEMIYQNLQISGSQVKNVIENPIIKGVSLTGSEKAGATVASTAANLIKKSVLELGGSNAFIVLEDADLDKAVPVAVTARMQNTGQSCIAAKRFLVHSSLYDEFLKRFTTEVKKLKSGNPMDEDTDIGPLARVDLAEDIEKQVNKSVDMGAKVIIGGRRNNAFYEPTIVVNVTSDMPLFNEEVFGPVAPVIAFDSFEEAVKLSNYSDFGLGVNIFTEDIEGIKEKISLFEEGAVFINAMVKSDPALPFGGVKKSGFGRELAENGIKEFVNVKTVYIAK</sequence>
<dbReference type="GO" id="GO:0004030">
    <property type="term" value="F:aldehyde dehydrogenase [NAD(P)+] activity"/>
    <property type="evidence" value="ECO:0007669"/>
    <property type="project" value="InterPro"/>
</dbReference>
<keyword evidence="3" id="KW-0560">Oxidoreductase</keyword>
<comment type="caution">
    <text evidence="5">The sequence shown here is derived from an EMBL/GenBank/DDBJ whole genome shotgun (WGS) entry which is preliminary data.</text>
</comment>
<dbReference type="STRING" id="1406840.Q763_03225"/>
<evidence type="ECO:0000313" key="6">
    <source>
        <dbReference type="Proteomes" id="UP000030129"/>
    </source>
</evidence>
<gene>
    <name evidence="5" type="ORF">Q763_03225</name>
</gene>
<dbReference type="CDD" id="cd07100">
    <property type="entry name" value="ALDH_SSADH1_GabD1"/>
    <property type="match status" value="1"/>
</dbReference>
<dbReference type="AlphaFoldDB" id="A0A0A2LW87"/>
<protein>
    <submittedName>
        <fullName evidence="5">Succinate-semialdehyde dehydrogenase</fullName>
    </submittedName>
</protein>
<dbReference type="InterPro" id="IPR047110">
    <property type="entry name" value="GABD/Sad-like"/>
</dbReference>
<reference evidence="5 6" key="1">
    <citation type="submission" date="2013-09" db="EMBL/GenBank/DDBJ databases">
        <authorList>
            <person name="Zeng Z."/>
            <person name="Chen C."/>
        </authorList>
    </citation>
    <scope>NUCLEOTIDE SEQUENCE [LARGE SCALE GENOMIC DNA]</scope>
    <source>
        <strain evidence="5 6">F44-8</strain>
    </source>
</reference>
<dbReference type="GO" id="GO:0004777">
    <property type="term" value="F:succinate-semialdehyde dehydrogenase (NAD+) activity"/>
    <property type="evidence" value="ECO:0007669"/>
    <property type="project" value="TreeGrafter"/>
</dbReference>
<dbReference type="InterPro" id="IPR044148">
    <property type="entry name" value="ALDH_GabD1-like"/>
</dbReference>
<dbReference type="FunFam" id="3.40.309.10:FF:000009">
    <property type="entry name" value="Aldehyde dehydrogenase A"/>
    <property type="match status" value="1"/>
</dbReference>
<dbReference type="InterPro" id="IPR016161">
    <property type="entry name" value="Ald_DH/histidinol_DH"/>
</dbReference>
<dbReference type="FunFam" id="3.40.605.10:FF:000012">
    <property type="entry name" value="NAD-dependent succinate-semialdehyde dehydrogenase"/>
    <property type="match status" value="1"/>
</dbReference>
<dbReference type="InterPro" id="IPR016163">
    <property type="entry name" value="Ald_DH_C"/>
</dbReference>
<keyword evidence="6" id="KW-1185">Reference proteome</keyword>
<feature type="domain" description="Aldehyde dehydrogenase" evidence="4">
    <location>
        <begin position="6"/>
        <end position="448"/>
    </location>
</feature>
<evidence type="ECO:0000259" key="4">
    <source>
        <dbReference type="Pfam" id="PF00171"/>
    </source>
</evidence>
<dbReference type="InterPro" id="IPR015590">
    <property type="entry name" value="Aldehyde_DH_dom"/>
</dbReference>
<name>A0A0A2LW87_9FLAO</name>